<evidence type="ECO:0000259" key="10">
    <source>
        <dbReference type="Pfam" id="PF02823"/>
    </source>
</evidence>
<dbReference type="STRING" id="675864.SAMN04489747_2769"/>
<evidence type="ECO:0000256" key="8">
    <source>
        <dbReference type="HAMAP-Rule" id="MF_00530"/>
    </source>
</evidence>
<dbReference type="CDD" id="cd12152">
    <property type="entry name" value="F1-ATPase_delta"/>
    <property type="match status" value="1"/>
</dbReference>
<dbReference type="AlphaFoldDB" id="A0A1G7AY94"/>
<proteinExistence type="inferred from homology"/>
<protein>
    <recommendedName>
        <fullName evidence="8">ATP synthase epsilon chain</fullName>
    </recommendedName>
    <alternativeName>
        <fullName evidence="8">ATP synthase F1 sector epsilon subunit</fullName>
    </alternativeName>
    <alternativeName>
        <fullName evidence="8">F-ATPase epsilon subunit</fullName>
    </alternativeName>
</protein>
<name>A0A1G7AY94_9ACTN</name>
<dbReference type="GO" id="GO:0005524">
    <property type="term" value="F:ATP binding"/>
    <property type="evidence" value="ECO:0007669"/>
    <property type="project" value="UniProtKB-UniRule"/>
</dbReference>
<evidence type="ECO:0000256" key="1">
    <source>
        <dbReference type="ARBA" id="ARBA00004202"/>
    </source>
</evidence>
<dbReference type="InterPro" id="IPR001469">
    <property type="entry name" value="ATP_synth_F1_dsu/esu"/>
</dbReference>
<evidence type="ECO:0000256" key="9">
    <source>
        <dbReference type="RuleBase" id="RU003656"/>
    </source>
</evidence>
<dbReference type="SUPFAM" id="SSF51344">
    <property type="entry name" value="Epsilon subunit of F1F0-ATP synthase N-terminal domain"/>
    <property type="match status" value="1"/>
</dbReference>
<evidence type="ECO:0000256" key="4">
    <source>
        <dbReference type="ARBA" id="ARBA00023065"/>
    </source>
</evidence>
<gene>
    <name evidence="8" type="primary">atpC</name>
    <name evidence="11" type="ORF">SAMN04489747_2769</name>
</gene>
<evidence type="ECO:0000256" key="3">
    <source>
        <dbReference type="ARBA" id="ARBA00022448"/>
    </source>
</evidence>
<dbReference type="Pfam" id="PF02823">
    <property type="entry name" value="ATP-synt_DE_N"/>
    <property type="match status" value="1"/>
</dbReference>
<keyword evidence="12" id="KW-1185">Reference proteome</keyword>
<dbReference type="Proteomes" id="UP000198546">
    <property type="component" value="Chromosome i"/>
</dbReference>
<dbReference type="GO" id="GO:0005886">
    <property type="term" value="C:plasma membrane"/>
    <property type="evidence" value="ECO:0007669"/>
    <property type="project" value="UniProtKB-SubCell"/>
</dbReference>
<keyword evidence="5 8" id="KW-0472">Membrane</keyword>
<dbReference type="InterPro" id="IPR020546">
    <property type="entry name" value="ATP_synth_F1_dsu/esu_N"/>
</dbReference>
<keyword evidence="7 8" id="KW-0066">ATP synthesis</keyword>
<dbReference type="RefSeq" id="WP_090594363.1">
    <property type="nucleotide sequence ID" value="NZ_LT629688.1"/>
</dbReference>
<dbReference type="Gene3D" id="2.60.15.10">
    <property type="entry name" value="F0F1 ATP synthase delta/epsilon subunit, N-terminal"/>
    <property type="match status" value="1"/>
</dbReference>
<sequence>MAEQTQGVLRVEVVSADRSVWSGEARSVTARTTEGDIGILPGHSPVLGVLVPSGVEILTTDGQREVVAVDGGFVSVAQGRVSILSEYAAMGGEIDAGRARTQLDELLGRVDDHEPDVELEAAIARARAQVAAAERAR</sequence>
<evidence type="ECO:0000256" key="5">
    <source>
        <dbReference type="ARBA" id="ARBA00023136"/>
    </source>
</evidence>
<dbReference type="GO" id="GO:0046933">
    <property type="term" value="F:proton-transporting ATP synthase activity, rotational mechanism"/>
    <property type="evidence" value="ECO:0007669"/>
    <property type="project" value="UniProtKB-UniRule"/>
</dbReference>
<dbReference type="HAMAP" id="MF_00530">
    <property type="entry name" value="ATP_synth_epsil_bac"/>
    <property type="match status" value="1"/>
</dbReference>
<comment type="subcellular location">
    <subcellularLocation>
        <location evidence="1 8">Cell membrane</location>
        <topology evidence="1 8">Peripheral membrane protein</topology>
    </subcellularLocation>
</comment>
<keyword evidence="3 8" id="KW-0813">Transport</keyword>
<dbReference type="InterPro" id="IPR036771">
    <property type="entry name" value="ATPsynth_dsu/esu_N"/>
</dbReference>
<comment type="subunit">
    <text evidence="8 9">F-type ATPases have 2 components, CF(1) - the catalytic core - and CF(0) - the membrane proton channel. CF(1) has five subunits: alpha(3), beta(3), gamma(1), delta(1), epsilon(1). CF(0) has three main subunits: a, b and c.</text>
</comment>
<keyword evidence="8" id="KW-1003">Cell membrane</keyword>
<reference evidence="11 12" key="1">
    <citation type="submission" date="2016-10" db="EMBL/GenBank/DDBJ databases">
        <authorList>
            <person name="de Groot N.N."/>
        </authorList>
    </citation>
    <scope>NUCLEOTIDE SEQUENCE [LARGE SCALE GENOMIC DNA]</scope>
    <source>
        <strain evidence="11 12">MON 2.2</strain>
    </source>
</reference>
<dbReference type="OrthoDB" id="9791445at2"/>
<keyword evidence="6 8" id="KW-0139">CF(1)</keyword>
<comment type="function">
    <text evidence="8">Produces ATP from ADP in the presence of a proton gradient across the membrane.</text>
</comment>
<evidence type="ECO:0000256" key="2">
    <source>
        <dbReference type="ARBA" id="ARBA00005712"/>
    </source>
</evidence>
<evidence type="ECO:0000256" key="7">
    <source>
        <dbReference type="ARBA" id="ARBA00023310"/>
    </source>
</evidence>
<feature type="domain" description="ATP synthase F1 complex delta/epsilon subunit N-terminal" evidence="10">
    <location>
        <begin position="9"/>
        <end position="87"/>
    </location>
</feature>
<dbReference type="EMBL" id="LT629688">
    <property type="protein sequence ID" value="SDE19763.1"/>
    <property type="molecule type" value="Genomic_DNA"/>
</dbReference>
<evidence type="ECO:0000313" key="12">
    <source>
        <dbReference type="Proteomes" id="UP000198546"/>
    </source>
</evidence>
<organism evidence="11 12">
    <name type="scientific">Auraticoccus monumenti</name>
    <dbReference type="NCBI Taxonomy" id="675864"/>
    <lineage>
        <taxon>Bacteria</taxon>
        <taxon>Bacillati</taxon>
        <taxon>Actinomycetota</taxon>
        <taxon>Actinomycetes</taxon>
        <taxon>Propionibacteriales</taxon>
        <taxon>Propionibacteriaceae</taxon>
        <taxon>Auraticoccus</taxon>
    </lineage>
</organism>
<dbReference type="NCBIfam" id="NF009977">
    <property type="entry name" value="PRK13442.1"/>
    <property type="match status" value="1"/>
</dbReference>
<dbReference type="PANTHER" id="PTHR13822">
    <property type="entry name" value="ATP SYNTHASE DELTA/EPSILON CHAIN"/>
    <property type="match status" value="1"/>
</dbReference>
<dbReference type="NCBIfam" id="TIGR01216">
    <property type="entry name" value="ATP_synt_epsi"/>
    <property type="match status" value="1"/>
</dbReference>
<evidence type="ECO:0000256" key="6">
    <source>
        <dbReference type="ARBA" id="ARBA00023196"/>
    </source>
</evidence>
<accession>A0A1G7AY94</accession>
<evidence type="ECO:0000313" key="11">
    <source>
        <dbReference type="EMBL" id="SDE19763.1"/>
    </source>
</evidence>
<dbReference type="GO" id="GO:0045259">
    <property type="term" value="C:proton-transporting ATP synthase complex"/>
    <property type="evidence" value="ECO:0007669"/>
    <property type="project" value="UniProtKB-KW"/>
</dbReference>
<dbReference type="PANTHER" id="PTHR13822:SF10">
    <property type="entry name" value="ATP SYNTHASE EPSILON CHAIN, CHLOROPLASTIC"/>
    <property type="match status" value="1"/>
</dbReference>
<comment type="similarity">
    <text evidence="2 8 9">Belongs to the ATPase epsilon chain family.</text>
</comment>
<keyword evidence="4 8" id="KW-0406">Ion transport</keyword>
<keyword evidence="8" id="KW-0375">Hydrogen ion transport</keyword>